<dbReference type="Gene3D" id="1.10.510.10">
    <property type="entry name" value="Transferase(Phosphotransferase) domain 1"/>
    <property type="match status" value="1"/>
</dbReference>
<keyword evidence="18" id="KW-1185">Reference proteome</keyword>
<dbReference type="GO" id="GO:0106310">
    <property type="term" value="F:protein serine kinase activity"/>
    <property type="evidence" value="ECO:0007669"/>
    <property type="project" value="UniProtKB-UniRule"/>
</dbReference>
<evidence type="ECO:0000256" key="6">
    <source>
        <dbReference type="ARBA" id="ARBA00022777"/>
    </source>
</evidence>
<dbReference type="CDD" id="cd14014">
    <property type="entry name" value="STKc_PknB_like"/>
    <property type="match status" value="1"/>
</dbReference>
<reference evidence="17 18" key="1">
    <citation type="submission" date="2018-09" db="EMBL/GenBank/DDBJ databases">
        <authorList>
            <person name="Tagini F."/>
        </authorList>
    </citation>
    <scope>NUCLEOTIDE SEQUENCE [LARGE SCALE GENOMIC DNA]</scope>
    <source>
        <strain evidence="17 18">MK136</strain>
    </source>
</reference>
<dbReference type="SUPFAM" id="SSF56112">
    <property type="entry name" value="Protein kinase-like (PK-like)"/>
    <property type="match status" value="1"/>
</dbReference>
<comment type="catalytic activity">
    <reaction evidence="9 13">
        <text>L-threonyl-[protein] + ATP = O-phospho-L-threonyl-[protein] + ADP + H(+)</text>
        <dbReference type="Rhea" id="RHEA:46608"/>
        <dbReference type="Rhea" id="RHEA-COMP:11060"/>
        <dbReference type="Rhea" id="RHEA-COMP:11605"/>
        <dbReference type="ChEBI" id="CHEBI:15378"/>
        <dbReference type="ChEBI" id="CHEBI:30013"/>
        <dbReference type="ChEBI" id="CHEBI:30616"/>
        <dbReference type="ChEBI" id="CHEBI:61977"/>
        <dbReference type="ChEBI" id="CHEBI:456216"/>
        <dbReference type="EC" id="2.7.11.1"/>
    </reaction>
</comment>
<dbReference type="PANTHER" id="PTHR43289:SF6">
    <property type="entry name" value="SERINE_THREONINE-PROTEIN KINASE NEKL-3"/>
    <property type="match status" value="1"/>
</dbReference>
<dbReference type="InterPro" id="IPR011009">
    <property type="entry name" value="Kinase-like_dom_sf"/>
</dbReference>
<dbReference type="PIRSF" id="PIRSF000574">
    <property type="entry name" value="Ser/Thr_PK_PknK_prd"/>
    <property type="match status" value="1"/>
</dbReference>
<evidence type="ECO:0000313" key="18">
    <source>
        <dbReference type="Proteomes" id="UP000273307"/>
    </source>
</evidence>
<keyword evidence="6 13" id="KW-0418">Kinase</keyword>
<sequence length="1121" mass="121164">MADVDSHPTQHGLVPDIPAELREAGFDNVAEIGRGGFGVVYRCAQPLLDRTVAVKVLTTDLDPENLDRFLREQHAMGRLSGHPNIVTILQVGTTVSGRPFIVMPYHAKNSLEVLIRRHGPLNWGETLRIGVKLAGALEAAHRAGILHRDVKPANILLTEYGEPELTDFGIARMADGFQTATGIITGSPAFTAPEVLEGNAPTPASDVYSLGATLFCALTGHAAFERRSGEKVIAQFLRITSQPIPDLREHGLPADVAAVIERAMAHDPAARPAGAAAFGDELREIQRASGLAVDEMARPVDLGVERRTSPLAPSGARRDTGATARRDTGATPTPPTPTTKYRPPVPTRSLVVRNRLLDALRAGGQRRLVLIHAPSGFGKSTLAAQWREELSREREPVGVGWLTVDDDDNNVVWFLTHLLESIRQVRPALAASLGQVLDEHGDDAARYVLTALIDEIHHQDDRLVVVIDDWHRVSDAQTIAALGFLLERGCHHLQVVVTSWSRSRLPVSKLRLCDEIVEICSDALRFDVDEARALLNQVDGLQLSDGDVRALTTSTDGWVAALQLAALSLRGGADAGSLVSRISGASEMIGDFLAENVLESLEPDLLEFLLATSITERTCGGLASALAEVPRGQAMLENIEQRGLFLQRIDKSPSWFRYHHLFAEFLRHRLERDHPDRVGQLHRVASDWFAEHGHLNEAVDHALASGDAAHAVDLVEQDETNLLEQSKMTTLLGIVKKLPPRLVVSRARLQLTLAWTNVLLQRLAPAAAALKSFETALDHAALSDAMRADLRVEADVLRAVGEVFGDRVEAVDRLVAEALARPDSFHPRVGGVAGSLAAFAAVHRFEFDAANRLLAWAQPYQEMMGPFAGVYAHCFGGIAARYTLDIPAALKNFREAYEMGLTVGQHSYAARLASALLGELLYQTGELTEASRLLDEGYQLESEGAGVDIMIARYVTGARVKAMQGDRGGAIDRLSDGMTAAERLRLPRLAAAVTNARIRLGVEIPPEVATRLRATRAIGDTPRVDGIATITAELDEDSGIRLLSASDSADDQEQACRRAADLLAGIDVARRPWAALGAQLLLIETLRAAGRTDDADALLSGAVARCRECGLSGLLADAGLL</sequence>
<evidence type="ECO:0000256" key="3">
    <source>
        <dbReference type="ARBA" id="ARBA00022679"/>
    </source>
</evidence>
<dbReference type="Pfam" id="PF00069">
    <property type="entry name" value="Pkinase"/>
    <property type="match status" value="1"/>
</dbReference>
<proteinExistence type="inferred from homology"/>
<keyword evidence="4" id="KW-0479">Metal-binding</keyword>
<keyword evidence="5 13" id="KW-0547">Nucleotide-binding</keyword>
<dbReference type="GO" id="GO:0046872">
    <property type="term" value="F:metal ion binding"/>
    <property type="evidence" value="ECO:0007669"/>
    <property type="project" value="UniProtKB-UniRule"/>
</dbReference>
<feature type="region of interest" description="Disordered" evidence="15">
    <location>
        <begin position="305"/>
        <end position="345"/>
    </location>
</feature>
<dbReference type="PANTHER" id="PTHR43289">
    <property type="entry name" value="MITOGEN-ACTIVATED PROTEIN KINASE KINASE KINASE 20-RELATED"/>
    <property type="match status" value="1"/>
</dbReference>
<evidence type="ECO:0000256" key="2">
    <source>
        <dbReference type="ARBA" id="ARBA00022527"/>
    </source>
</evidence>
<evidence type="ECO:0000256" key="7">
    <source>
        <dbReference type="ARBA" id="ARBA00022840"/>
    </source>
</evidence>
<keyword evidence="2 13" id="KW-0723">Serine/threonine-protein kinase</keyword>
<dbReference type="Proteomes" id="UP000273307">
    <property type="component" value="Unassembled WGS sequence"/>
</dbReference>
<dbReference type="PROSITE" id="PS50011">
    <property type="entry name" value="PROTEIN_KINASE_DOM"/>
    <property type="match status" value="1"/>
</dbReference>
<keyword evidence="8" id="KW-0460">Magnesium</keyword>
<comment type="catalytic activity">
    <reaction evidence="10 13">
        <text>L-seryl-[protein] + ATP = O-phospho-L-seryl-[protein] + ADP + H(+)</text>
        <dbReference type="Rhea" id="RHEA:17989"/>
        <dbReference type="Rhea" id="RHEA-COMP:9863"/>
        <dbReference type="Rhea" id="RHEA-COMP:11604"/>
        <dbReference type="ChEBI" id="CHEBI:15378"/>
        <dbReference type="ChEBI" id="CHEBI:29999"/>
        <dbReference type="ChEBI" id="CHEBI:30616"/>
        <dbReference type="ChEBI" id="CHEBI:83421"/>
        <dbReference type="ChEBI" id="CHEBI:456216"/>
        <dbReference type="EC" id="2.7.11.1"/>
    </reaction>
</comment>
<dbReference type="GO" id="GO:0004674">
    <property type="term" value="F:protein serine/threonine kinase activity"/>
    <property type="evidence" value="ECO:0007669"/>
    <property type="project" value="UniProtKB-UniRule"/>
</dbReference>
<evidence type="ECO:0000256" key="4">
    <source>
        <dbReference type="ARBA" id="ARBA00022723"/>
    </source>
</evidence>
<dbReference type="SUPFAM" id="SSF52540">
    <property type="entry name" value="P-loop containing nucleoside triphosphate hydrolases"/>
    <property type="match status" value="1"/>
</dbReference>
<evidence type="ECO:0000256" key="9">
    <source>
        <dbReference type="ARBA" id="ARBA00047899"/>
    </source>
</evidence>
<feature type="domain" description="Protein kinase" evidence="16">
    <location>
        <begin position="26"/>
        <end position="283"/>
    </location>
</feature>
<evidence type="ECO:0000256" key="1">
    <source>
        <dbReference type="ARBA" id="ARBA00012513"/>
    </source>
</evidence>
<dbReference type="FunFam" id="3.40.50.300:FF:002867">
    <property type="entry name" value="Serine/threonine-protein kinase PknK"/>
    <property type="match status" value="1"/>
</dbReference>
<dbReference type="InterPro" id="IPR059106">
    <property type="entry name" value="WHD_MalT"/>
</dbReference>
<feature type="binding site" evidence="14">
    <location>
        <position position="55"/>
    </location>
    <ligand>
        <name>ATP</name>
        <dbReference type="ChEBI" id="CHEBI:30616"/>
    </ligand>
</feature>
<comment type="similarity">
    <text evidence="13">Belongs to the protein kinase superfamily.</text>
</comment>
<evidence type="ECO:0000256" key="8">
    <source>
        <dbReference type="ARBA" id="ARBA00022842"/>
    </source>
</evidence>
<dbReference type="InterPro" id="IPR016236">
    <property type="entry name" value="Ser/Thr_kinase_PknK_prd"/>
</dbReference>
<dbReference type="PROSITE" id="PS00107">
    <property type="entry name" value="PROTEIN_KINASE_ATP"/>
    <property type="match status" value="1"/>
</dbReference>
<evidence type="ECO:0000313" key="17">
    <source>
        <dbReference type="EMBL" id="VBA32903.1"/>
    </source>
</evidence>
<dbReference type="Gene3D" id="1.25.40.10">
    <property type="entry name" value="Tetratricopeptide repeat domain"/>
    <property type="match status" value="1"/>
</dbReference>
<dbReference type="InterPro" id="IPR011990">
    <property type="entry name" value="TPR-like_helical_dom_sf"/>
</dbReference>
<dbReference type="InterPro" id="IPR041664">
    <property type="entry name" value="AAA_16"/>
</dbReference>
<evidence type="ECO:0000256" key="15">
    <source>
        <dbReference type="SAM" id="MobiDB-lite"/>
    </source>
</evidence>
<protein>
    <recommendedName>
        <fullName evidence="11 13">Serine/threonine-protein kinase PknK</fullName>
        <ecNumber evidence="1 13">2.7.11.1</ecNumber>
    </recommendedName>
    <alternativeName>
        <fullName evidence="12 13">Protein kinase K</fullName>
    </alternativeName>
</protein>
<dbReference type="RefSeq" id="WP_122524897.1">
    <property type="nucleotide sequence ID" value="NZ_UPHP01000004.1"/>
</dbReference>
<dbReference type="InterPro" id="IPR008271">
    <property type="entry name" value="Ser/Thr_kinase_AS"/>
</dbReference>
<evidence type="ECO:0000256" key="11">
    <source>
        <dbReference type="ARBA" id="ARBA00067716"/>
    </source>
</evidence>
<keyword evidence="7 13" id="KW-0067">ATP-binding</keyword>
<organism evidence="17 18">
    <name type="scientific">Mycobacterium attenuatum</name>
    <dbReference type="NCBI Taxonomy" id="2341086"/>
    <lineage>
        <taxon>Bacteria</taxon>
        <taxon>Bacillati</taxon>
        <taxon>Actinomycetota</taxon>
        <taxon>Actinomycetes</taxon>
        <taxon>Mycobacteriales</taxon>
        <taxon>Mycobacteriaceae</taxon>
        <taxon>Mycobacterium</taxon>
    </lineage>
</organism>
<evidence type="ECO:0000256" key="10">
    <source>
        <dbReference type="ARBA" id="ARBA00048679"/>
    </source>
</evidence>
<name>A0A498PQ35_9MYCO</name>
<gene>
    <name evidence="17" type="primary">pknK_2</name>
    <name evidence="17" type="ORF">LAUMK136_00348</name>
</gene>
<dbReference type="Pfam" id="PF25873">
    <property type="entry name" value="WHD_MalT"/>
    <property type="match status" value="1"/>
</dbReference>
<feature type="compositionally biased region" description="Basic and acidic residues" evidence="15">
    <location>
        <begin position="316"/>
        <end position="328"/>
    </location>
</feature>
<dbReference type="AlphaFoldDB" id="A0A498PQ35"/>
<dbReference type="InterPro" id="IPR027417">
    <property type="entry name" value="P-loop_NTPase"/>
</dbReference>
<dbReference type="InterPro" id="IPR017441">
    <property type="entry name" value="Protein_kinase_ATP_BS"/>
</dbReference>
<evidence type="ECO:0000256" key="14">
    <source>
        <dbReference type="PROSITE-ProRule" id="PRU10141"/>
    </source>
</evidence>
<evidence type="ECO:0000256" key="12">
    <source>
        <dbReference type="ARBA" id="ARBA00082283"/>
    </source>
</evidence>
<dbReference type="GO" id="GO:0080090">
    <property type="term" value="P:regulation of primary metabolic process"/>
    <property type="evidence" value="ECO:0007669"/>
    <property type="project" value="UniProtKB-ARBA"/>
</dbReference>
<evidence type="ECO:0000256" key="13">
    <source>
        <dbReference type="PIRNR" id="PIRNR000574"/>
    </source>
</evidence>
<accession>A0A498PQ35</accession>
<keyword evidence="3 13" id="KW-0808">Transferase</keyword>
<dbReference type="PROSITE" id="PS00108">
    <property type="entry name" value="PROTEIN_KINASE_ST"/>
    <property type="match status" value="1"/>
</dbReference>
<evidence type="ECO:0000259" key="16">
    <source>
        <dbReference type="PROSITE" id="PS50011"/>
    </source>
</evidence>
<dbReference type="EC" id="2.7.11.1" evidence="1 13"/>
<dbReference type="EMBL" id="UPHP01000004">
    <property type="protein sequence ID" value="VBA32903.1"/>
    <property type="molecule type" value="Genomic_DNA"/>
</dbReference>
<dbReference type="Pfam" id="PF13191">
    <property type="entry name" value="AAA_16"/>
    <property type="match status" value="1"/>
</dbReference>
<dbReference type="Gene3D" id="3.30.200.20">
    <property type="entry name" value="Phosphorylase Kinase, domain 1"/>
    <property type="match status" value="1"/>
</dbReference>
<dbReference type="Gene3D" id="3.40.50.300">
    <property type="entry name" value="P-loop containing nucleotide triphosphate hydrolases"/>
    <property type="match status" value="1"/>
</dbReference>
<dbReference type="OrthoDB" id="136365at2"/>
<dbReference type="GO" id="GO:0005524">
    <property type="term" value="F:ATP binding"/>
    <property type="evidence" value="ECO:0007669"/>
    <property type="project" value="UniProtKB-UniRule"/>
</dbReference>
<dbReference type="InterPro" id="IPR000719">
    <property type="entry name" value="Prot_kinase_dom"/>
</dbReference>
<dbReference type="SMART" id="SM00220">
    <property type="entry name" value="S_TKc"/>
    <property type="match status" value="1"/>
</dbReference>
<evidence type="ECO:0000256" key="5">
    <source>
        <dbReference type="ARBA" id="ARBA00022741"/>
    </source>
</evidence>